<dbReference type="GO" id="GO:0016423">
    <property type="term" value="F:tRNA (guanine) methyltransferase activity"/>
    <property type="evidence" value="ECO:0007669"/>
    <property type="project" value="InterPro"/>
</dbReference>
<dbReference type="InterPro" id="IPR029026">
    <property type="entry name" value="tRNA_m1G_MTases_N"/>
</dbReference>
<dbReference type="Proteomes" id="UP000799640">
    <property type="component" value="Unassembled WGS sequence"/>
</dbReference>
<dbReference type="Gene3D" id="3.40.1280.10">
    <property type="match status" value="1"/>
</dbReference>
<dbReference type="OrthoDB" id="241340at2759"/>
<keyword evidence="1" id="KW-0489">Methyltransferase</keyword>
<gene>
    <name evidence="4" type="ORF">EJ06DRAFT_482726</name>
</gene>
<evidence type="ECO:0000313" key="4">
    <source>
        <dbReference type="EMBL" id="KAF2396751.1"/>
    </source>
</evidence>
<dbReference type="EMBL" id="ML996705">
    <property type="protein sequence ID" value="KAF2396751.1"/>
    <property type="molecule type" value="Genomic_DNA"/>
</dbReference>
<dbReference type="AlphaFoldDB" id="A0A6G1HLH1"/>
<name>A0A6G1HLH1_9PEZI</name>
<dbReference type="SUPFAM" id="SSF75217">
    <property type="entry name" value="alpha/beta knot"/>
    <property type="match status" value="1"/>
</dbReference>
<evidence type="ECO:0000259" key="3">
    <source>
        <dbReference type="Pfam" id="PF00588"/>
    </source>
</evidence>
<dbReference type="Pfam" id="PF00588">
    <property type="entry name" value="SpoU_methylase"/>
    <property type="match status" value="1"/>
</dbReference>
<dbReference type="PANTHER" id="PTHR12029">
    <property type="entry name" value="RNA METHYLTRANSFERASE"/>
    <property type="match status" value="1"/>
</dbReference>
<sequence>MAPVQLDPNHSAPILIASLVEMAVNLGGLSRIADIFGAFEMHVHDKVALKTAEFQSVSVASDKHVSVVETKKENIAAYLRRLKQDGWTVVGVEQTDTSLVLGNDHSLPKRAAIVMGAERTGIPGGILAECDVCFEIRQWGVSRSLNVQTAAGIVMHEWRRIWGDGA</sequence>
<dbReference type="InterPro" id="IPR045330">
    <property type="entry name" value="TRM3/TARBP1"/>
</dbReference>
<dbReference type="CDD" id="cd18091">
    <property type="entry name" value="SpoU-like_TRM3-like"/>
    <property type="match status" value="1"/>
</dbReference>
<feature type="domain" description="tRNA/rRNA methyltransferase SpoU type" evidence="3">
    <location>
        <begin position="15"/>
        <end position="156"/>
    </location>
</feature>
<dbReference type="PANTHER" id="PTHR12029:SF11">
    <property type="entry name" value="METHYLTRANSFERASE TARBP1-RELATED"/>
    <property type="match status" value="1"/>
</dbReference>
<evidence type="ECO:0000256" key="1">
    <source>
        <dbReference type="ARBA" id="ARBA00022603"/>
    </source>
</evidence>
<keyword evidence="5" id="KW-1185">Reference proteome</keyword>
<dbReference type="GO" id="GO:0003723">
    <property type="term" value="F:RNA binding"/>
    <property type="evidence" value="ECO:0007669"/>
    <property type="project" value="InterPro"/>
</dbReference>
<keyword evidence="2" id="KW-0808">Transferase</keyword>
<reference evidence="4" key="1">
    <citation type="journal article" date="2020" name="Stud. Mycol.">
        <title>101 Dothideomycetes genomes: a test case for predicting lifestyles and emergence of pathogens.</title>
        <authorList>
            <person name="Haridas S."/>
            <person name="Albert R."/>
            <person name="Binder M."/>
            <person name="Bloem J."/>
            <person name="Labutti K."/>
            <person name="Salamov A."/>
            <person name="Andreopoulos B."/>
            <person name="Baker S."/>
            <person name="Barry K."/>
            <person name="Bills G."/>
            <person name="Bluhm B."/>
            <person name="Cannon C."/>
            <person name="Castanera R."/>
            <person name="Culley D."/>
            <person name="Daum C."/>
            <person name="Ezra D."/>
            <person name="Gonzalez J."/>
            <person name="Henrissat B."/>
            <person name="Kuo A."/>
            <person name="Liang C."/>
            <person name="Lipzen A."/>
            <person name="Lutzoni F."/>
            <person name="Magnuson J."/>
            <person name="Mondo S."/>
            <person name="Nolan M."/>
            <person name="Ohm R."/>
            <person name="Pangilinan J."/>
            <person name="Park H.-J."/>
            <person name="Ramirez L."/>
            <person name="Alfaro M."/>
            <person name="Sun H."/>
            <person name="Tritt A."/>
            <person name="Yoshinaga Y."/>
            <person name="Zwiers L.-H."/>
            <person name="Turgeon B."/>
            <person name="Goodwin S."/>
            <person name="Spatafora J."/>
            <person name="Crous P."/>
            <person name="Grigoriev I."/>
        </authorList>
    </citation>
    <scope>NUCLEOTIDE SEQUENCE</scope>
    <source>
        <strain evidence="4">CBS 262.69</strain>
    </source>
</reference>
<evidence type="ECO:0000256" key="2">
    <source>
        <dbReference type="ARBA" id="ARBA00022679"/>
    </source>
</evidence>
<dbReference type="InterPro" id="IPR044748">
    <property type="entry name" value="Trm3/TARBP1_C"/>
</dbReference>
<proteinExistence type="predicted"/>
<evidence type="ECO:0000313" key="5">
    <source>
        <dbReference type="Proteomes" id="UP000799640"/>
    </source>
</evidence>
<accession>A0A6G1HLH1</accession>
<dbReference type="GO" id="GO:0030488">
    <property type="term" value="P:tRNA methylation"/>
    <property type="evidence" value="ECO:0007669"/>
    <property type="project" value="InterPro"/>
</dbReference>
<protein>
    <submittedName>
        <fullName evidence="4">Alpha/beta knot</fullName>
    </submittedName>
</protein>
<dbReference type="InterPro" id="IPR029028">
    <property type="entry name" value="Alpha/beta_knot_MTases"/>
</dbReference>
<dbReference type="InterPro" id="IPR001537">
    <property type="entry name" value="SpoU_MeTrfase"/>
</dbReference>
<organism evidence="4 5">
    <name type="scientific">Trichodelitschia bisporula</name>
    <dbReference type="NCBI Taxonomy" id="703511"/>
    <lineage>
        <taxon>Eukaryota</taxon>
        <taxon>Fungi</taxon>
        <taxon>Dikarya</taxon>
        <taxon>Ascomycota</taxon>
        <taxon>Pezizomycotina</taxon>
        <taxon>Dothideomycetes</taxon>
        <taxon>Dothideomycetes incertae sedis</taxon>
        <taxon>Phaeotrichales</taxon>
        <taxon>Phaeotrichaceae</taxon>
        <taxon>Trichodelitschia</taxon>
    </lineage>
</organism>